<evidence type="ECO:0000256" key="1">
    <source>
        <dbReference type="SAM" id="MobiDB-lite"/>
    </source>
</evidence>
<feature type="region of interest" description="Disordered" evidence="1">
    <location>
        <begin position="59"/>
        <end position="91"/>
    </location>
</feature>
<accession>A0AAV9EZ23</accession>
<dbReference type="AlphaFoldDB" id="A0AAV9EZ23"/>
<name>A0AAV9EZ23_ACOCL</name>
<proteinExistence type="predicted"/>
<organism evidence="2 3">
    <name type="scientific">Acorus calamus</name>
    <name type="common">Sweet flag</name>
    <dbReference type="NCBI Taxonomy" id="4465"/>
    <lineage>
        <taxon>Eukaryota</taxon>
        <taxon>Viridiplantae</taxon>
        <taxon>Streptophyta</taxon>
        <taxon>Embryophyta</taxon>
        <taxon>Tracheophyta</taxon>
        <taxon>Spermatophyta</taxon>
        <taxon>Magnoliopsida</taxon>
        <taxon>Liliopsida</taxon>
        <taxon>Acoraceae</taxon>
        <taxon>Acorus</taxon>
    </lineage>
</organism>
<reference evidence="2" key="1">
    <citation type="journal article" date="2023" name="Nat. Commun.">
        <title>Diploid and tetraploid genomes of Acorus and the evolution of monocots.</title>
        <authorList>
            <person name="Ma L."/>
            <person name="Liu K.W."/>
            <person name="Li Z."/>
            <person name="Hsiao Y.Y."/>
            <person name="Qi Y."/>
            <person name="Fu T."/>
            <person name="Tang G.D."/>
            <person name="Zhang D."/>
            <person name="Sun W.H."/>
            <person name="Liu D.K."/>
            <person name="Li Y."/>
            <person name="Chen G.Z."/>
            <person name="Liu X.D."/>
            <person name="Liao X.Y."/>
            <person name="Jiang Y.T."/>
            <person name="Yu X."/>
            <person name="Hao Y."/>
            <person name="Huang J."/>
            <person name="Zhao X.W."/>
            <person name="Ke S."/>
            <person name="Chen Y.Y."/>
            <person name="Wu W.L."/>
            <person name="Hsu J.L."/>
            <person name="Lin Y.F."/>
            <person name="Huang M.D."/>
            <person name="Li C.Y."/>
            <person name="Huang L."/>
            <person name="Wang Z.W."/>
            <person name="Zhao X."/>
            <person name="Zhong W.Y."/>
            <person name="Peng D.H."/>
            <person name="Ahmad S."/>
            <person name="Lan S."/>
            <person name="Zhang J.S."/>
            <person name="Tsai W.C."/>
            <person name="Van de Peer Y."/>
            <person name="Liu Z.J."/>
        </authorList>
    </citation>
    <scope>NUCLEOTIDE SEQUENCE</scope>
    <source>
        <strain evidence="2">CP</strain>
    </source>
</reference>
<dbReference type="PANTHER" id="PTHR48227:SF1">
    <property type="entry name" value="DNA LIGASE 1-LIKE"/>
    <property type="match status" value="1"/>
</dbReference>
<dbReference type="PANTHER" id="PTHR48227">
    <property type="entry name" value="DNA TOPOISOMERASE 1-LIKE"/>
    <property type="match status" value="1"/>
</dbReference>
<comment type="caution">
    <text evidence="2">The sequence shown here is derived from an EMBL/GenBank/DDBJ whole genome shotgun (WGS) entry which is preliminary data.</text>
</comment>
<evidence type="ECO:0000313" key="3">
    <source>
        <dbReference type="Proteomes" id="UP001180020"/>
    </source>
</evidence>
<dbReference type="EMBL" id="JAUJYO010000004">
    <property type="protein sequence ID" value="KAK1318619.1"/>
    <property type="molecule type" value="Genomic_DNA"/>
</dbReference>
<reference evidence="2" key="2">
    <citation type="submission" date="2023-06" db="EMBL/GenBank/DDBJ databases">
        <authorList>
            <person name="Ma L."/>
            <person name="Liu K.-W."/>
            <person name="Li Z."/>
            <person name="Hsiao Y.-Y."/>
            <person name="Qi Y."/>
            <person name="Fu T."/>
            <person name="Tang G."/>
            <person name="Zhang D."/>
            <person name="Sun W.-H."/>
            <person name="Liu D.-K."/>
            <person name="Li Y."/>
            <person name="Chen G.-Z."/>
            <person name="Liu X.-D."/>
            <person name="Liao X.-Y."/>
            <person name="Jiang Y.-T."/>
            <person name="Yu X."/>
            <person name="Hao Y."/>
            <person name="Huang J."/>
            <person name="Zhao X.-W."/>
            <person name="Ke S."/>
            <person name="Chen Y.-Y."/>
            <person name="Wu W.-L."/>
            <person name="Hsu J.-L."/>
            <person name="Lin Y.-F."/>
            <person name="Huang M.-D."/>
            <person name="Li C.-Y."/>
            <person name="Huang L."/>
            <person name="Wang Z.-W."/>
            <person name="Zhao X."/>
            <person name="Zhong W.-Y."/>
            <person name="Peng D.-H."/>
            <person name="Ahmad S."/>
            <person name="Lan S."/>
            <person name="Zhang J.-S."/>
            <person name="Tsai W.-C."/>
            <person name="Van De Peer Y."/>
            <person name="Liu Z.-J."/>
        </authorList>
    </citation>
    <scope>NUCLEOTIDE SEQUENCE</scope>
    <source>
        <strain evidence="2">CP</strain>
        <tissue evidence="2">Leaves</tissue>
    </source>
</reference>
<keyword evidence="3" id="KW-1185">Reference proteome</keyword>
<gene>
    <name evidence="2" type="ORF">QJS10_CPB04g01100</name>
</gene>
<sequence>MKPVSGFTASSNPISLKRSSAVLSQFMSSETRTSNEVSAYLRRASDAFEELLDFHDRLMEGSDRRSRRRRRRTSSEGVEVEAEEGGEGRIR</sequence>
<protein>
    <submittedName>
        <fullName evidence="2">Uncharacterized protein</fullName>
    </submittedName>
</protein>
<dbReference type="Proteomes" id="UP001180020">
    <property type="component" value="Unassembled WGS sequence"/>
</dbReference>
<evidence type="ECO:0000313" key="2">
    <source>
        <dbReference type="EMBL" id="KAK1318619.1"/>
    </source>
</evidence>